<dbReference type="STRING" id="872970.SAMN04488134_10435"/>
<dbReference type="OrthoDB" id="652307at2"/>
<dbReference type="Pfam" id="PF04525">
    <property type="entry name" value="LOR"/>
    <property type="match status" value="1"/>
</dbReference>
<name>A0A1H8M5E9_9BACI</name>
<dbReference type="InterPro" id="IPR038595">
    <property type="entry name" value="LOR_sf"/>
</dbReference>
<reference evidence="2 3" key="1">
    <citation type="submission" date="2016-10" db="EMBL/GenBank/DDBJ databases">
        <authorList>
            <person name="de Groot N.N."/>
        </authorList>
    </citation>
    <scope>NUCLEOTIDE SEQUENCE [LARGE SCALE GENOMIC DNA]</scope>
    <source>
        <strain evidence="2 3">CGMCC 1.10434</strain>
    </source>
</reference>
<dbReference type="SUPFAM" id="SSF54518">
    <property type="entry name" value="Tubby C-terminal domain-like"/>
    <property type="match status" value="1"/>
</dbReference>
<accession>A0A1H8M5E9</accession>
<gene>
    <name evidence="2" type="ORF">SAMN04488134_10435</name>
</gene>
<dbReference type="Proteomes" id="UP000199300">
    <property type="component" value="Unassembled WGS sequence"/>
</dbReference>
<dbReference type="InterPro" id="IPR025659">
    <property type="entry name" value="Tubby-like_C"/>
</dbReference>
<dbReference type="AlphaFoldDB" id="A0A1H8M5E9"/>
<evidence type="ECO:0000256" key="1">
    <source>
        <dbReference type="ARBA" id="ARBA00005437"/>
    </source>
</evidence>
<proteinExistence type="inferred from homology"/>
<dbReference type="EMBL" id="FODJ01000004">
    <property type="protein sequence ID" value="SEO12490.1"/>
    <property type="molecule type" value="Genomic_DNA"/>
</dbReference>
<sequence length="164" mass="19155">MSRLYMKQKVFSLGGRFTVKDDQEMDKYYVEGSFLKIPKTFTILDRDQREVALITKKVFSFLPKFFVDVDGEEIITIQKEFSFFRARYHIAGVGVEVQGDFWNKRFDVVSNGDYVARVNEKWFTWGDTYEIDVQDESYEHIVIALVVAIDFVKQEERNASNSGG</sequence>
<evidence type="ECO:0000313" key="3">
    <source>
        <dbReference type="Proteomes" id="UP000199300"/>
    </source>
</evidence>
<comment type="similarity">
    <text evidence="1">Belongs to the LOR family.</text>
</comment>
<evidence type="ECO:0000313" key="2">
    <source>
        <dbReference type="EMBL" id="SEO12490.1"/>
    </source>
</evidence>
<dbReference type="RefSeq" id="WP_091496372.1">
    <property type="nucleotide sequence ID" value="NZ_FODJ01000004.1"/>
</dbReference>
<dbReference type="Gene3D" id="2.40.160.200">
    <property type="entry name" value="LURP1-related"/>
    <property type="match status" value="1"/>
</dbReference>
<protein>
    <submittedName>
        <fullName evidence="2">Uncharacterized protein YxjI</fullName>
    </submittedName>
</protein>
<keyword evidence="3" id="KW-1185">Reference proteome</keyword>
<dbReference type="InterPro" id="IPR007612">
    <property type="entry name" value="LOR"/>
</dbReference>
<organism evidence="2 3">
    <name type="scientific">Amphibacillus marinus</name>
    <dbReference type="NCBI Taxonomy" id="872970"/>
    <lineage>
        <taxon>Bacteria</taxon>
        <taxon>Bacillati</taxon>
        <taxon>Bacillota</taxon>
        <taxon>Bacilli</taxon>
        <taxon>Bacillales</taxon>
        <taxon>Bacillaceae</taxon>
        <taxon>Amphibacillus</taxon>
    </lineage>
</organism>